<dbReference type="InterPro" id="IPR036388">
    <property type="entry name" value="WH-like_DNA-bd_sf"/>
</dbReference>
<protein>
    <submittedName>
        <fullName evidence="4">YafY family transcriptional regulator</fullName>
    </submittedName>
</protein>
<evidence type="ECO:0000259" key="3">
    <source>
        <dbReference type="PROSITE" id="PS51000"/>
    </source>
</evidence>
<keyword evidence="2" id="KW-0804">Transcription</keyword>
<organism evidence="4 5">
    <name type="scientific">Holdemania filiformis</name>
    <dbReference type="NCBI Taxonomy" id="61171"/>
    <lineage>
        <taxon>Bacteria</taxon>
        <taxon>Bacillati</taxon>
        <taxon>Bacillota</taxon>
        <taxon>Erysipelotrichia</taxon>
        <taxon>Erysipelotrichales</taxon>
        <taxon>Erysipelotrichaceae</taxon>
        <taxon>Holdemania</taxon>
    </lineage>
</organism>
<evidence type="ECO:0000256" key="2">
    <source>
        <dbReference type="ARBA" id="ARBA00023163"/>
    </source>
</evidence>
<dbReference type="AlphaFoldDB" id="A0A412G4B1"/>
<keyword evidence="1" id="KW-0805">Transcription regulation</keyword>
<dbReference type="InterPro" id="IPR057727">
    <property type="entry name" value="WCX_dom"/>
</dbReference>
<sequence length="305" mass="35597">MQMNRCFEIVYLLLERKKITAQELADRFEVSVRTIYRDLDFLSQAGIPIYARRGKDGGIELWDTFVLNKTVFSEAEKQELTALLEGLRSTGVQEETQVLQKVSALLGQPRQSWIEADFSLWSKTADQPDLFSLLRHAICNRRRIQFDYYGLNREATHRIVEPLRLVFKAQAWYCYGWCTLREEERFFKIVRMREVIELDESFEPRPLPDTILTPLPDSGKSVTITMKVQPQGIARLMDDFQQIELKSTPEMTTARFTCPDSEWLLSYLLSMADCTEVLAPEDVREKMRQCILALAEEYNKEVELE</sequence>
<dbReference type="InterPro" id="IPR028349">
    <property type="entry name" value="PafC-like"/>
</dbReference>
<dbReference type="InterPro" id="IPR013196">
    <property type="entry name" value="HTH_11"/>
</dbReference>
<dbReference type="InterPro" id="IPR001034">
    <property type="entry name" value="DeoR_HTH"/>
</dbReference>
<dbReference type="GO" id="GO:0003700">
    <property type="term" value="F:DNA-binding transcription factor activity"/>
    <property type="evidence" value="ECO:0007669"/>
    <property type="project" value="InterPro"/>
</dbReference>
<reference evidence="4 5" key="1">
    <citation type="submission" date="2018-08" db="EMBL/GenBank/DDBJ databases">
        <title>A genome reference for cultivated species of the human gut microbiota.</title>
        <authorList>
            <person name="Zou Y."/>
            <person name="Xue W."/>
            <person name="Luo G."/>
        </authorList>
    </citation>
    <scope>NUCLEOTIDE SEQUENCE [LARGE SCALE GENOMIC DNA]</scope>
    <source>
        <strain evidence="4 5">AF24-29</strain>
    </source>
</reference>
<dbReference type="InterPro" id="IPR051534">
    <property type="entry name" value="CBASS_pafABC_assoc_protein"/>
</dbReference>
<dbReference type="Pfam" id="PF25583">
    <property type="entry name" value="WCX"/>
    <property type="match status" value="1"/>
</dbReference>
<dbReference type="InterPro" id="IPR026881">
    <property type="entry name" value="WYL_dom"/>
</dbReference>
<name>A0A412G4B1_9FIRM</name>
<evidence type="ECO:0000313" key="4">
    <source>
        <dbReference type="EMBL" id="RGR75296.1"/>
    </source>
</evidence>
<dbReference type="RefSeq" id="WP_117894452.1">
    <property type="nucleotide sequence ID" value="NZ_CABJCV010000005.1"/>
</dbReference>
<feature type="domain" description="HTH deoR-type" evidence="3">
    <location>
        <begin position="2"/>
        <end position="57"/>
    </location>
</feature>
<dbReference type="Gene3D" id="1.10.10.10">
    <property type="entry name" value="Winged helix-like DNA-binding domain superfamily/Winged helix DNA-binding domain"/>
    <property type="match status" value="1"/>
</dbReference>
<dbReference type="InterPro" id="IPR036390">
    <property type="entry name" value="WH_DNA-bd_sf"/>
</dbReference>
<evidence type="ECO:0000256" key="1">
    <source>
        <dbReference type="ARBA" id="ARBA00023015"/>
    </source>
</evidence>
<dbReference type="EMBL" id="QRUP01000005">
    <property type="protein sequence ID" value="RGR75296.1"/>
    <property type="molecule type" value="Genomic_DNA"/>
</dbReference>
<proteinExistence type="predicted"/>
<evidence type="ECO:0000313" key="5">
    <source>
        <dbReference type="Proteomes" id="UP000284178"/>
    </source>
</evidence>
<gene>
    <name evidence="4" type="ORF">DWY25_05840</name>
</gene>
<dbReference type="SMART" id="SM00420">
    <property type="entry name" value="HTH_DEOR"/>
    <property type="match status" value="1"/>
</dbReference>
<dbReference type="PROSITE" id="PS52050">
    <property type="entry name" value="WYL"/>
    <property type="match status" value="1"/>
</dbReference>
<dbReference type="PROSITE" id="PS51000">
    <property type="entry name" value="HTH_DEOR_2"/>
    <property type="match status" value="1"/>
</dbReference>
<dbReference type="Pfam" id="PF13280">
    <property type="entry name" value="WYL"/>
    <property type="match status" value="1"/>
</dbReference>
<dbReference type="GeneID" id="83014924"/>
<keyword evidence="5" id="KW-1185">Reference proteome</keyword>
<dbReference type="Proteomes" id="UP000284178">
    <property type="component" value="Unassembled WGS sequence"/>
</dbReference>
<dbReference type="Pfam" id="PF08279">
    <property type="entry name" value="HTH_11"/>
    <property type="match status" value="1"/>
</dbReference>
<dbReference type="PANTHER" id="PTHR34580">
    <property type="match status" value="1"/>
</dbReference>
<dbReference type="PANTHER" id="PTHR34580:SF1">
    <property type="entry name" value="PROTEIN PAFC"/>
    <property type="match status" value="1"/>
</dbReference>
<accession>A0A412G4B1</accession>
<comment type="caution">
    <text evidence="4">The sequence shown here is derived from an EMBL/GenBank/DDBJ whole genome shotgun (WGS) entry which is preliminary data.</text>
</comment>
<dbReference type="PIRSF" id="PIRSF016838">
    <property type="entry name" value="PafC"/>
    <property type="match status" value="1"/>
</dbReference>
<dbReference type="SUPFAM" id="SSF46785">
    <property type="entry name" value="Winged helix' DNA-binding domain"/>
    <property type="match status" value="1"/>
</dbReference>